<gene>
    <name evidence="2" type="ORF">RCOM_0045520</name>
</gene>
<dbReference type="Proteomes" id="UP000008311">
    <property type="component" value="Unassembled WGS sequence"/>
</dbReference>
<feature type="compositionally biased region" description="Basic and acidic residues" evidence="1">
    <location>
        <begin position="508"/>
        <end position="518"/>
    </location>
</feature>
<reference evidence="3" key="1">
    <citation type="journal article" date="2010" name="Nat. Biotechnol.">
        <title>Draft genome sequence of the oilseed species Ricinus communis.</title>
        <authorList>
            <person name="Chan A.P."/>
            <person name="Crabtree J."/>
            <person name="Zhao Q."/>
            <person name="Lorenzi H."/>
            <person name="Orvis J."/>
            <person name="Puiu D."/>
            <person name="Melake-Berhan A."/>
            <person name="Jones K.M."/>
            <person name="Redman J."/>
            <person name="Chen G."/>
            <person name="Cahoon E.B."/>
            <person name="Gedil M."/>
            <person name="Stanke M."/>
            <person name="Haas B.J."/>
            <person name="Wortman J.R."/>
            <person name="Fraser-Liggett C.M."/>
            <person name="Ravel J."/>
            <person name="Rabinowicz P.D."/>
        </authorList>
    </citation>
    <scope>NUCLEOTIDE SEQUENCE [LARGE SCALE GENOMIC DNA]</scope>
    <source>
        <strain evidence="3">cv. Hale</strain>
    </source>
</reference>
<feature type="compositionally biased region" description="Basic and acidic residues" evidence="1">
    <location>
        <begin position="224"/>
        <end position="241"/>
    </location>
</feature>
<evidence type="ECO:0000313" key="2">
    <source>
        <dbReference type="EMBL" id="EEF26984.1"/>
    </source>
</evidence>
<dbReference type="EMBL" id="EQ976029">
    <property type="protein sequence ID" value="EEF26984.1"/>
    <property type="molecule type" value="Genomic_DNA"/>
</dbReference>
<evidence type="ECO:0000313" key="3">
    <source>
        <dbReference type="Proteomes" id="UP000008311"/>
    </source>
</evidence>
<protein>
    <submittedName>
        <fullName evidence="2">Uncharacterized protein</fullName>
    </submittedName>
</protein>
<evidence type="ECO:0000256" key="1">
    <source>
        <dbReference type="SAM" id="MobiDB-lite"/>
    </source>
</evidence>
<dbReference type="InParanoid" id="B9TAX8"/>
<dbReference type="AlphaFoldDB" id="B9TAX8"/>
<sequence length="532" mass="56485">MPQQHAEMLVGETVAQVTVDVGDQRRHAVGHHAQALLAGGDLLLVAHPLGDVVQEGGGVPGAGVAHRADRQFDRYAAPVLVHGGDAHAGVDRRPPAAAREVQHAVAVGVALVRRHDQLGDVAADGFVAPPAECVLGGGVPLGDGAVGVAADERVRRMLKNAADQRLAVADGLLRRLALGHQVVERGAEFADFIAVPGAVALQHADVGAAAPDGADVAVQGAQRLEQRPDRQPRHQAGDSGEHAGSQHGVAAHRDHRCERLVDREAGADDPVGRLQVLVRVNPFAAVLVARLGPALEAAQRHLGGVVVAGAGVDVLQQPLRIRMVQQDALPGHDEQEAGLAGLLRADLFEEHRVGQVDAAAQQHRGAALRVAHRLQNHDRRLAGLHAPVGRRDNRLAGGQRVFQEGAGARIERRRGGGVVALGVQQRALLVEDVQVEEFATRHRVALDEGLHGGRIGAGRSGQRFGQAASSTWRALTACPLRGDGRQHGELLVADHRLHVALRQHQRHQRDDQGRAQHQHDHHHGHAELEATR</sequence>
<proteinExistence type="predicted"/>
<feature type="region of interest" description="Disordered" evidence="1">
    <location>
        <begin position="224"/>
        <end position="253"/>
    </location>
</feature>
<name>B9TAX8_RICCO</name>
<accession>B9TAX8</accession>
<keyword evidence="3" id="KW-1185">Reference proteome</keyword>
<organism evidence="2 3">
    <name type="scientific">Ricinus communis</name>
    <name type="common">Castor bean</name>
    <dbReference type="NCBI Taxonomy" id="3988"/>
    <lineage>
        <taxon>Eukaryota</taxon>
        <taxon>Viridiplantae</taxon>
        <taxon>Streptophyta</taxon>
        <taxon>Embryophyta</taxon>
        <taxon>Tracheophyta</taxon>
        <taxon>Spermatophyta</taxon>
        <taxon>Magnoliopsida</taxon>
        <taxon>eudicotyledons</taxon>
        <taxon>Gunneridae</taxon>
        <taxon>Pentapetalae</taxon>
        <taxon>rosids</taxon>
        <taxon>fabids</taxon>
        <taxon>Malpighiales</taxon>
        <taxon>Euphorbiaceae</taxon>
        <taxon>Acalyphoideae</taxon>
        <taxon>Acalypheae</taxon>
        <taxon>Ricinus</taxon>
    </lineage>
</organism>
<feature type="region of interest" description="Disordered" evidence="1">
    <location>
        <begin position="502"/>
        <end position="532"/>
    </location>
</feature>